<dbReference type="AlphaFoldDB" id="V8PBY5"/>
<comment type="subunit">
    <text evidence="6">Interacts with a broad range of peroxisomal membrane proteins, including PEX3, PEX10, PEX11A, PEX11B, PEX12, PEX13, PEX14 and PEX16, PXMP2/PMP22, PXMP4/PMP24, SLC25A17/PMP34, ABCD1/ALDP, ABCD2/ALDRP, and ABCD3/PMP70. Also interacts with the tumor suppressor CDKN2A/p19ARF.</text>
</comment>
<evidence type="ECO:0000313" key="11">
    <source>
        <dbReference type="Proteomes" id="UP000018936"/>
    </source>
</evidence>
<dbReference type="OrthoDB" id="21292at2759"/>
<evidence type="ECO:0000256" key="8">
    <source>
        <dbReference type="ARBA" id="ARBA00032710"/>
    </source>
</evidence>
<dbReference type="PANTHER" id="PTHR12774:SF2">
    <property type="entry name" value="PEROXISOMAL BIOGENESIS FACTOR 19"/>
    <property type="match status" value="1"/>
</dbReference>
<gene>
    <name evidence="10" type="primary">Pex19</name>
    <name evidence="10" type="ORF">L345_02099</name>
</gene>
<proteinExistence type="inferred from homology"/>
<comment type="subcellular location">
    <subcellularLocation>
        <location evidence="2">Peroxisome membrane</location>
        <topology evidence="2">Lipid-anchor</topology>
        <orientation evidence="2">Cytoplasmic side</orientation>
    </subcellularLocation>
</comment>
<dbReference type="InterPro" id="IPR006708">
    <property type="entry name" value="Pex19"/>
</dbReference>
<evidence type="ECO:0000313" key="10">
    <source>
        <dbReference type="EMBL" id="ETE72049.1"/>
    </source>
</evidence>
<reference evidence="10 11" key="1">
    <citation type="journal article" date="2013" name="Proc. Natl. Acad. Sci. U.S.A.">
        <title>The king cobra genome reveals dynamic gene evolution and adaptation in the snake venom system.</title>
        <authorList>
            <person name="Vonk F.J."/>
            <person name="Casewell N.R."/>
            <person name="Henkel C.V."/>
            <person name="Heimberg A.M."/>
            <person name="Jansen H.J."/>
            <person name="McCleary R.J."/>
            <person name="Kerkkamp H.M."/>
            <person name="Vos R.A."/>
            <person name="Guerreiro I."/>
            <person name="Calvete J.J."/>
            <person name="Wuster W."/>
            <person name="Woods A.E."/>
            <person name="Logan J.M."/>
            <person name="Harrison R.A."/>
            <person name="Castoe T.A."/>
            <person name="de Koning A.P."/>
            <person name="Pollock D.D."/>
            <person name="Yandell M."/>
            <person name="Calderon D."/>
            <person name="Renjifo C."/>
            <person name="Currier R.B."/>
            <person name="Salgado D."/>
            <person name="Pla D."/>
            <person name="Sanz L."/>
            <person name="Hyder A.S."/>
            <person name="Ribeiro J.M."/>
            <person name="Arntzen J.W."/>
            <person name="van den Thillart G.E."/>
            <person name="Boetzer M."/>
            <person name="Pirovano W."/>
            <person name="Dirks R.P."/>
            <person name="Spaink H.P."/>
            <person name="Duboule D."/>
            <person name="McGlinn E."/>
            <person name="Kini R.M."/>
            <person name="Richardson M.K."/>
        </authorList>
    </citation>
    <scope>NUCLEOTIDE SEQUENCE</scope>
    <source>
        <tissue evidence="10">Blood</tissue>
    </source>
</reference>
<dbReference type="EMBL" id="AZIM01000274">
    <property type="protein sequence ID" value="ETE72049.1"/>
    <property type="molecule type" value="Genomic_DNA"/>
</dbReference>
<evidence type="ECO:0000256" key="9">
    <source>
        <dbReference type="SAM" id="MobiDB-lite"/>
    </source>
</evidence>
<comment type="similarity">
    <text evidence="3">Belongs to the peroxin-19 family.</text>
</comment>
<dbReference type="InterPro" id="IPR038322">
    <property type="entry name" value="Pex19_C_sf"/>
</dbReference>
<keyword evidence="5" id="KW-0962">Peroxisome biogenesis</keyword>
<dbReference type="GO" id="GO:0033328">
    <property type="term" value="F:peroxisome membrane targeting sequence binding"/>
    <property type="evidence" value="ECO:0007669"/>
    <property type="project" value="TreeGrafter"/>
</dbReference>
<evidence type="ECO:0000256" key="4">
    <source>
        <dbReference type="ARBA" id="ARBA00015758"/>
    </source>
</evidence>
<evidence type="ECO:0000256" key="1">
    <source>
        <dbReference type="ARBA" id="ARBA00003055"/>
    </source>
</evidence>
<organism evidence="10 11">
    <name type="scientific">Ophiophagus hannah</name>
    <name type="common">King cobra</name>
    <name type="synonym">Naja hannah</name>
    <dbReference type="NCBI Taxonomy" id="8665"/>
    <lineage>
        <taxon>Eukaryota</taxon>
        <taxon>Metazoa</taxon>
        <taxon>Chordata</taxon>
        <taxon>Craniata</taxon>
        <taxon>Vertebrata</taxon>
        <taxon>Euteleostomi</taxon>
        <taxon>Lepidosauria</taxon>
        <taxon>Squamata</taxon>
        <taxon>Bifurcata</taxon>
        <taxon>Unidentata</taxon>
        <taxon>Episquamata</taxon>
        <taxon>Toxicofera</taxon>
        <taxon>Serpentes</taxon>
        <taxon>Colubroidea</taxon>
        <taxon>Elapidae</taxon>
        <taxon>Elapinae</taxon>
        <taxon>Ophiophagus</taxon>
    </lineage>
</organism>
<dbReference type="Pfam" id="PF04614">
    <property type="entry name" value="Pex19"/>
    <property type="match status" value="2"/>
</dbReference>
<protein>
    <recommendedName>
        <fullName evidence="4">Peroxisomal biogenesis factor 19</fullName>
    </recommendedName>
    <alternativeName>
        <fullName evidence="7">Peroxin-19</fullName>
    </alternativeName>
    <alternativeName>
        <fullName evidence="8">Peroxisomal farnesylated protein</fullName>
    </alternativeName>
</protein>
<feature type="region of interest" description="Disordered" evidence="9">
    <location>
        <begin position="256"/>
        <end position="276"/>
    </location>
</feature>
<accession>V8PBY5</accession>
<dbReference type="Proteomes" id="UP000018936">
    <property type="component" value="Unassembled WGS sequence"/>
</dbReference>
<comment type="function">
    <text evidence="1">Necessary for early peroxisomal biogenesis. Acts both as a cytosolic chaperone and as an import receptor for peroxisomal membrane proteins (PMPs). Binds and stabilizes newly synthesized PMPs in the cytoplasm by interacting with their hydrophobic membrane-spanning domains, and targets them to the peroxisome membrane by binding to the integral membrane protein PEX3. Excludes CDKN2A from the nucleus and prevents its interaction with MDM2, which results in active degradation of TP53.</text>
</comment>
<dbReference type="GO" id="GO:0005778">
    <property type="term" value="C:peroxisomal membrane"/>
    <property type="evidence" value="ECO:0007669"/>
    <property type="project" value="UniProtKB-SubCell"/>
</dbReference>
<keyword evidence="11" id="KW-1185">Reference proteome</keyword>
<evidence type="ECO:0000256" key="7">
    <source>
        <dbReference type="ARBA" id="ARBA00029688"/>
    </source>
</evidence>
<dbReference type="GO" id="GO:0045046">
    <property type="term" value="P:protein import into peroxisome membrane"/>
    <property type="evidence" value="ECO:0007669"/>
    <property type="project" value="TreeGrafter"/>
</dbReference>
<dbReference type="PANTHER" id="PTHR12774">
    <property type="entry name" value="PEROXISOMAL BIOGENESIS FACTOR 19"/>
    <property type="match status" value="1"/>
</dbReference>
<evidence type="ECO:0000256" key="6">
    <source>
        <dbReference type="ARBA" id="ARBA00025898"/>
    </source>
</evidence>
<evidence type="ECO:0000256" key="2">
    <source>
        <dbReference type="ARBA" id="ARBA00004405"/>
    </source>
</evidence>
<evidence type="ECO:0000256" key="5">
    <source>
        <dbReference type="ARBA" id="ARBA00022593"/>
    </source>
</evidence>
<feature type="region of interest" description="Disordered" evidence="9">
    <location>
        <begin position="102"/>
        <end position="165"/>
    </location>
</feature>
<feature type="compositionally biased region" description="Low complexity" evidence="9">
    <location>
        <begin position="117"/>
        <end position="129"/>
    </location>
</feature>
<name>V8PBY5_OPHHA</name>
<evidence type="ECO:0000256" key="3">
    <source>
        <dbReference type="ARBA" id="ARBA00006326"/>
    </source>
</evidence>
<sequence>QQFQKLSAAAGRVGSACASRQEFTSCLKETLSGLARNADGMQSSGVSEEELSRTMEGLGLEDGDGGEGSLWPIMHSIMQNLLSKDVLYPSLKEITEKVRAGSAGLSASQQPQEAHPKSPSLRLPSQLLQKGRKGAAWGSTSFHPQKAGGPAGGSSVTSRWTPPPPPQYPEWLQRHRDSLPREQFEKYQEQHRVMGRICEQFEAEQPTDGDPQHRARFEMILDLMQQVRGRPGLAEGDEWSWGLTVPFAFQLQDLGHPPKELAGESPPGLNFDLEGLNLPDAGGAGGEQCQIM</sequence>
<comment type="caution">
    <text evidence="10">The sequence shown here is derived from an EMBL/GenBank/DDBJ whole genome shotgun (WGS) entry which is preliminary data.</text>
</comment>
<dbReference type="Gene3D" id="1.20.120.900">
    <property type="entry name" value="Pex19, mPTS binding domain"/>
    <property type="match status" value="1"/>
</dbReference>
<feature type="non-terminal residue" evidence="10">
    <location>
        <position position="1"/>
    </location>
</feature>